<dbReference type="InterPro" id="IPR051048">
    <property type="entry name" value="Peptidase_S8/S53_subtilisin"/>
</dbReference>
<sequence>MAYYAIRGWLRGSFLIGVMLLLARPAFMLAQSMPTALPDKLAPTLRLLAERQAAGARQNVRVSVTNRPAFIQWAQQELPGAHVQAEPTQPALVLISGLTHAQLQVVLASPLVTFVDVPNRPAHDERQLNRANPTVNSIAAVHRRYPRITGEGLTVSVKENMFDPTDIDFKGRVVEVNANATRSEHATIMATLIAGGGNSAPSGKGAAWQARIASADYANLLPEEDALLARQGVSVQNHSYGTAIENYYGLESQAYDAQSRRNPTLLHVFSSGNSGNQTGTMGSYQGLNNVANLTGQFKMSKNTLSVGATDALGQVAPLSSRGPAYDGRIKPELVAFGDDGSSDAAALISGISLLAQQAYRDQHNGALPPASLVKAALLNSADDLGRPEVDFVAGFGQADALGTVRTLLDGRYKTGAVEQGEVEQFVLVAPPGAHHLKLTLTWTDPEAAPNAQQALINDLDIELVELTDRDEKRWFPWALSSFPHLDSLALPARRRPDHLNNVEQITLPAAQTSRYVVLVRGFNVAVGPQAFSVAYEFEGGLEWTLPLQTRSFQPGTIEQVRWQWSGPATTARLDFRPIGASAWQTISSSLDLAQRSYAWAVPTSTTLAQLRLTTTGGTAYLSDTFAIARPLALQVGYACADETLLYWNQVPGATGYRVSRLGAKQLEPFLLATDTAFVLPKAQQNIFTYYAVEPVFRASSSGRGTTVDVANTGLNCYLRSFVPRQTVADTAQLLLELGSTFRLQAVSLQRREQGEFRTIQTLSQPIALSSQLTDLDAATGFNEYRVLFQDTRGRAFYSQNESVYVVRRNDLLVFPVPVTAGEPLRIIGEPGVSLHLELYDGLGRALREATVQGTINTFDTAGLRAGVYLLRARTATGATITRRIIVL</sequence>
<evidence type="ECO:0000313" key="4">
    <source>
        <dbReference type="EMBL" id="UOG74073.1"/>
    </source>
</evidence>
<dbReference type="InterPro" id="IPR026444">
    <property type="entry name" value="Secre_tail"/>
</dbReference>
<evidence type="ECO:0000313" key="5">
    <source>
        <dbReference type="Proteomes" id="UP000831113"/>
    </source>
</evidence>
<dbReference type="InterPro" id="IPR036852">
    <property type="entry name" value="Peptidase_S8/S53_dom_sf"/>
</dbReference>
<dbReference type="RefSeq" id="WP_243797259.1">
    <property type="nucleotide sequence ID" value="NZ_CP094669.1"/>
</dbReference>
<proteinExistence type="inferred from homology"/>
<organism evidence="4 5">
    <name type="scientific">Hymenobacter tibetensis</name>
    <dbReference type="NCBI Taxonomy" id="497967"/>
    <lineage>
        <taxon>Bacteria</taxon>
        <taxon>Pseudomonadati</taxon>
        <taxon>Bacteroidota</taxon>
        <taxon>Cytophagia</taxon>
        <taxon>Cytophagales</taxon>
        <taxon>Hymenobacteraceae</taxon>
        <taxon>Hymenobacter</taxon>
    </lineage>
</organism>
<name>A0ABY4CUY1_9BACT</name>
<dbReference type="InterPro" id="IPR000209">
    <property type="entry name" value="Peptidase_S8/S53_dom"/>
</dbReference>
<dbReference type="EMBL" id="CP094669">
    <property type="protein sequence ID" value="UOG74073.1"/>
    <property type="molecule type" value="Genomic_DNA"/>
</dbReference>
<feature type="domain" description="Peptidase S8/S53" evidence="3">
    <location>
        <begin position="150"/>
        <end position="396"/>
    </location>
</feature>
<gene>
    <name evidence="4" type="ORF">MTX78_18360</name>
</gene>
<dbReference type="Gene3D" id="3.40.50.200">
    <property type="entry name" value="Peptidase S8/S53 domain"/>
    <property type="match status" value="1"/>
</dbReference>
<reference evidence="4 5" key="1">
    <citation type="submission" date="2022-03" db="EMBL/GenBank/DDBJ databases">
        <title>Hymenobactersp. isolated from the air.</title>
        <authorList>
            <person name="Won M."/>
            <person name="Kwon S.-W."/>
        </authorList>
    </citation>
    <scope>NUCLEOTIDE SEQUENCE [LARGE SCALE GENOMIC DNA]</scope>
    <source>
        <strain evidence="4 5">KACC 21982</strain>
    </source>
</reference>
<comment type="caution">
    <text evidence="2">Lacks conserved residue(s) required for the propagation of feature annotation.</text>
</comment>
<dbReference type="PROSITE" id="PS51892">
    <property type="entry name" value="SUBTILASE"/>
    <property type="match status" value="1"/>
</dbReference>
<dbReference type="CDD" id="cd04842">
    <property type="entry name" value="Peptidases_S8_Kp43_protease"/>
    <property type="match status" value="1"/>
</dbReference>
<evidence type="ECO:0000256" key="2">
    <source>
        <dbReference type="PROSITE-ProRule" id="PRU01240"/>
    </source>
</evidence>
<dbReference type="NCBIfam" id="TIGR04183">
    <property type="entry name" value="Por_Secre_tail"/>
    <property type="match status" value="1"/>
</dbReference>
<dbReference type="InterPro" id="IPR008979">
    <property type="entry name" value="Galactose-bd-like_sf"/>
</dbReference>
<dbReference type="Gene3D" id="2.60.120.380">
    <property type="match status" value="1"/>
</dbReference>
<dbReference type="PANTHER" id="PTHR43399">
    <property type="entry name" value="SUBTILISIN-RELATED"/>
    <property type="match status" value="1"/>
</dbReference>
<evidence type="ECO:0000259" key="3">
    <source>
        <dbReference type="Pfam" id="PF00082"/>
    </source>
</evidence>
<dbReference type="SUPFAM" id="SSF49785">
    <property type="entry name" value="Galactose-binding domain-like"/>
    <property type="match status" value="1"/>
</dbReference>
<dbReference type="Pfam" id="PF00082">
    <property type="entry name" value="Peptidase_S8"/>
    <property type="match status" value="1"/>
</dbReference>
<dbReference type="SUPFAM" id="SSF52743">
    <property type="entry name" value="Subtilisin-like"/>
    <property type="match status" value="1"/>
</dbReference>
<comment type="similarity">
    <text evidence="1 2">Belongs to the peptidase S8 family.</text>
</comment>
<evidence type="ECO:0000256" key="1">
    <source>
        <dbReference type="ARBA" id="ARBA00011073"/>
    </source>
</evidence>
<dbReference type="PANTHER" id="PTHR43399:SF4">
    <property type="entry name" value="CELL WALL-ASSOCIATED PROTEASE"/>
    <property type="match status" value="1"/>
</dbReference>
<dbReference type="Proteomes" id="UP000831113">
    <property type="component" value="Chromosome"/>
</dbReference>
<accession>A0ABY4CUY1</accession>
<keyword evidence="5" id="KW-1185">Reference proteome</keyword>
<protein>
    <submittedName>
        <fullName evidence="4">S8 family serine peptidase</fullName>
    </submittedName>
</protein>
<dbReference type="InterPro" id="IPR034058">
    <property type="entry name" value="TagA/B/C/D_pept_dom"/>
</dbReference>